<protein>
    <submittedName>
        <fullName evidence="1">Uncharacterized protein</fullName>
    </submittedName>
</protein>
<keyword evidence="2" id="KW-1185">Reference proteome</keyword>
<reference evidence="1" key="1">
    <citation type="submission" date="2022-07" db="EMBL/GenBank/DDBJ databases">
        <title>Genome Sequence of Phlebia brevispora.</title>
        <authorList>
            <person name="Buettner E."/>
        </authorList>
    </citation>
    <scope>NUCLEOTIDE SEQUENCE</scope>
    <source>
        <strain evidence="1">MPL23</strain>
    </source>
</reference>
<evidence type="ECO:0000313" key="2">
    <source>
        <dbReference type="Proteomes" id="UP001148662"/>
    </source>
</evidence>
<organism evidence="1 2">
    <name type="scientific">Phlebia brevispora</name>
    <dbReference type="NCBI Taxonomy" id="194682"/>
    <lineage>
        <taxon>Eukaryota</taxon>
        <taxon>Fungi</taxon>
        <taxon>Dikarya</taxon>
        <taxon>Basidiomycota</taxon>
        <taxon>Agaricomycotina</taxon>
        <taxon>Agaricomycetes</taxon>
        <taxon>Polyporales</taxon>
        <taxon>Meruliaceae</taxon>
        <taxon>Phlebia</taxon>
    </lineage>
</organism>
<comment type="caution">
    <text evidence="1">The sequence shown here is derived from an EMBL/GenBank/DDBJ whole genome shotgun (WGS) entry which is preliminary data.</text>
</comment>
<dbReference type="EMBL" id="JANHOG010001526">
    <property type="protein sequence ID" value="KAJ3535644.1"/>
    <property type="molecule type" value="Genomic_DNA"/>
</dbReference>
<proteinExistence type="predicted"/>
<name>A0ACC1SAN5_9APHY</name>
<dbReference type="Proteomes" id="UP001148662">
    <property type="component" value="Unassembled WGS sequence"/>
</dbReference>
<evidence type="ECO:0000313" key="1">
    <source>
        <dbReference type="EMBL" id="KAJ3535644.1"/>
    </source>
</evidence>
<sequence>MDKDNRDDFTFAKLSDLKLPVTFRISQLEGIRRPYTFTEVLEKPDLRFHGVQQSPGFSDLYVTCQLIADNKPLTIPFRTSFKAFKKDYTWNEWITFPIRYCDLPLNSQITFTVWDIAGPRAVIPVGGSTFRLFGKKWHVFIPLMFEHRLLLWPDREADGSNETSTPSKVGSRDEMGRLEKLVKKYERGDLPKSDWLDALAFRKMAEIHAAETEKSENLYLYIDLPRFDFPVIFTEGDASTSAPSTSTTVVQPPPSATAPTANLTSDPYLWAVVDPDIAKENPVEDKHRRLVRSHRSSPYDRELKPNAKIRDELNDILNYAPSQPLTLEEKDLIWKFRFYLTRDKRGLTKFLKSVTWRDPSEVKQAVEELLPQWTEIDIDDALELLGPGTVDSRVRAFAVKQLSRADDDELLLYLLQLVQALKFESSASDQRSARSTTSAISYDDSGLADFLISRAVHNPVLGNRLHWYLMVEVAMEDRIMAKMYGRVVFKYMQQILESKNGEERRDLMRRQGELVDTLAKRARELRTSKDPRPKKIEKLRAFIAESKNNLSSMAPLPLPINAKIEVTGIIADKCSVFKSNMFPMLLYFQCADGSEYPLIFKDGDDMRQDQLVIQLFTLMDKLLRKENLDLKVSPYDVLATGPSQGMAQFIPSKTIATIVSENGTLLNYLRAHYPDEGSVGTYGIEPGVIDTFVRSCAGYCVMTYLLGVGDRHLDNLLLAPDGHFFHVDFGYILGRDPKPLAPPVKVCKEMVDAMGGVQSVHYARFKQFCFTAFTILRKSANLILNLVTLMTDANIPHIKHRDVHEQVLGKFCLDMTEEQAIEHFEKLLNDTSPFTVVLDRMHDWAQYWRS</sequence>
<gene>
    <name evidence="1" type="ORF">NM688_g6949</name>
</gene>
<accession>A0ACC1SAN5</accession>